<evidence type="ECO:0000313" key="2">
    <source>
        <dbReference type="EMBL" id="KIA96892.1"/>
    </source>
</evidence>
<feature type="compositionally biased region" description="Acidic residues" evidence="1">
    <location>
        <begin position="283"/>
        <end position="294"/>
    </location>
</feature>
<sequence>MKKLSYSIKPLGLICLLLFSISLIITSCKKTTGNNPESFNLSDLQNWEAKNFNHKALLFNSLKPDWNKVFINNQENESVYEVDVINKENVFLSLGFANPSSVDSLAAKSKIKMLFFKDNETGKIINGYYMVSISDEKPHYKKYGSYTGAVYYYGANGNLINGYIYQGGKATQSIKGANAEAYKASLNERTTLGMRGIGRGKLQLAEAQNCYTDVSPVYGMSCVTVETYTDCTPYVKGYNYTTVCTDIPTVGDGDGGGVGGGGSGGSGGGSGSGGGTAPTLPEVSDEVPDSEPSESDYAYTCPDNFDFAGVTLHELWQEAELTDIYCNLGIYDFMTGTVNNEKYVQIPQVYFGLPYFNVEGKLIYTRNEAKAIAADAINSAEVDMRKKYKANPYLSSGQLAEYWVKRIDIRMKEYTKGLGKAGKTGSTNTTQTPPKKKYAPC</sequence>
<name>A0A0C1FV81_9SPHI</name>
<evidence type="ECO:0008006" key="4">
    <source>
        <dbReference type="Google" id="ProtNLM"/>
    </source>
</evidence>
<dbReference type="PROSITE" id="PS51257">
    <property type="entry name" value="PROKAR_LIPOPROTEIN"/>
    <property type="match status" value="1"/>
</dbReference>
<keyword evidence="3" id="KW-1185">Reference proteome</keyword>
<feature type="compositionally biased region" description="Polar residues" evidence="1">
    <location>
        <begin position="424"/>
        <end position="433"/>
    </location>
</feature>
<feature type="compositionally biased region" description="Gly residues" evidence="1">
    <location>
        <begin position="255"/>
        <end position="276"/>
    </location>
</feature>
<feature type="region of interest" description="Disordered" evidence="1">
    <location>
        <begin position="418"/>
        <end position="441"/>
    </location>
</feature>
<organism evidence="2 3">
    <name type="scientific">Pedobacter kyungheensis</name>
    <dbReference type="NCBI Taxonomy" id="1069985"/>
    <lineage>
        <taxon>Bacteria</taxon>
        <taxon>Pseudomonadati</taxon>
        <taxon>Bacteroidota</taxon>
        <taxon>Sphingobacteriia</taxon>
        <taxon>Sphingobacteriales</taxon>
        <taxon>Sphingobacteriaceae</taxon>
        <taxon>Pedobacter</taxon>
    </lineage>
</organism>
<protein>
    <recommendedName>
        <fullName evidence="4">Lipoprotein</fullName>
    </recommendedName>
</protein>
<dbReference type="AlphaFoldDB" id="A0A0C1FV81"/>
<gene>
    <name evidence="2" type="ORF">OC25_00305</name>
</gene>
<dbReference type="EMBL" id="JSYN01000001">
    <property type="protein sequence ID" value="KIA96892.1"/>
    <property type="molecule type" value="Genomic_DNA"/>
</dbReference>
<reference evidence="2 3" key="1">
    <citation type="submission" date="2014-10" db="EMBL/GenBank/DDBJ databases">
        <title>Pedobacter Kyungheensis.</title>
        <authorList>
            <person name="Anderson B.M."/>
            <person name="Newman J.D."/>
        </authorList>
    </citation>
    <scope>NUCLEOTIDE SEQUENCE [LARGE SCALE GENOMIC DNA]</scope>
    <source>
        <strain evidence="2 3">KACC 16221</strain>
    </source>
</reference>
<dbReference type="OrthoDB" id="710582at2"/>
<dbReference type="Proteomes" id="UP000031246">
    <property type="component" value="Unassembled WGS sequence"/>
</dbReference>
<evidence type="ECO:0000256" key="1">
    <source>
        <dbReference type="SAM" id="MobiDB-lite"/>
    </source>
</evidence>
<accession>A0A0C1FV81</accession>
<dbReference type="RefSeq" id="WP_039470534.1">
    <property type="nucleotide sequence ID" value="NZ_JSYN01000001.1"/>
</dbReference>
<evidence type="ECO:0000313" key="3">
    <source>
        <dbReference type="Proteomes" id="UP000031246"/>
    </source>
</evidence>
<feature type="region of interest" description="Disordered" evidence="1">
    <location>
        <begin position="255"/>
        <end position="295"/>
    </location>
</feature>
<comment type="caution">
    <text evidence="2">The sequence shown here is derived from an EMBL/GenBank/DDBJ whole genome shotgun (WGS) entry which is preliminary data.</text>
</comment>
<proteinExistence type="predicted"/>